<dbReference type="InterPro" id="IPR042100">
    <property type="entry name" value="Bug_dom1"/>
</dbReference>
<protein>
    <recommendedName>
        <fullName evidence="4">Tripartite tricarboxylate transporter substrate binding protein</fullName>
    </recommendedName>
</protein>
<evidence type="ECO:0000256" key="1">
    <source>
        <dbReference type="SAM" id="SignalP"/>
    </source>
</evidence>
<geneLocation type="plasmid" evidence="2 3">
    <name>unnamed</name>
</geneLocation>
<dbReference type="InterPro" id="IPR006311">
    <property type="entry name" value="TAT_signal"/>
</dbReference>
<keyword evidence="2" id="KW-0614">Plasmid</keyword>
<evidence type="ECO:0000313" key="2">
    <source>
        <dbReference type="EMBL" id="QPS84785.1"/>
    </source>
</evidence>
<organism evidence="2 3">
    <name type="scientific">Delftia lacustris</name>
    <dbReference type="NCBI Taxonomy" id="558537"/>
    <lineage>
        <taxon>Bacteria</taxon>
        <taxon>Pseudomonadati</taxon>
        <taxon>Pseudomonadota</taxon>
        <taxon>Betaproteobacteria</taxon>
        <taxon>Burkholderiales</taxon>
        <taxon>Comamonadaceae</taxon>
        <taxon>Delftia</taxon>
    </lineage>
</organism>
<feature type="chain" id="PRO_5032300530" description="Tripartite tricarboxylate transporter substrate binding protein" evidence="1">
    <location>
        <begin position="33"/>
        <end position="73"/>
    </location>
</feature>
<evidence type="ECO:0008006" key="4">
    <source>
        <dbReference type="Google" id="ProtNLM"/>
    </source>
</evidence>
<keyword evidence="3" id="KW-1185">Reference proteome</keyword>
<feature type="signal peptide" evidence="1">
    <location>
        <begin position="1"/>
        <end position="32"/>
    </location>
</feature>
<accession>A0A7T2YZB4</accession>
<dbReference type="AlphaFoldDB" id="A0A7T2YZB4"/>
<dbReference type="EMBL" id="CP065749">
    <property type="protein sequence ID" value="QPS84785.1"/>
    <property type="molecule type" value="Genomic_DNA"/>
</dbReference>
<proteinExistence type="predicted"/>
<evidence type="ECO:0000313" key="3">
    <source>
        <dbReference type="Proteomes" id="UP000595064"/>
    </source>
</evidence>
<dbReference type="RefSeq" id="WP_198129431.1">
    <property type="nucleotide sequence ID" value="NZ_CP065749.1"/>
</dbReference>
<gene>
    <name evidence="2" type="ORF">I6G47_31970</name>
</gene>
<sequence>MRTHSPSPRRRSIFRLAVLAGAALTLVGGAQAAVAQAKSWPTKPIRVIVNYPPGGAADVAIRAVVHLAANGMR</sequence>
<dbReference type="Gene3D" id="3.40.190.150">
    <property type="entry name" value="Bordetella uptake gene, domain 1"/>
    <property type="match status" value="1"/>
</dbReference>
<dbReference type="PROSITE" id="PS51318">
    <property type="entry name" value="TAT"/>
    <property type="match status" value="1"/>
</dbReference>
<keyword evidence="1" id="KW-0732">Signal</keyword>
<name>A0A7T2YZB4_9BURK</name>
<dbReference type="KEGG" id="dla:I6G47_31970"/>
<reference evidence="2 3" key="1">
    <citation type="submission" date="2020-12" db="EMBL/GenBank/DDBJ databases">
        <title>FDA dAtabase for Regulatory Grade micrObial Sequences (FDA-ARGOS): Supporting development and validation of Infectious Disease Dx tests.</title>
        <authorList>
            <person name="Sproer C."/>
            <person name="Gronow S."/>
            <person name="Severitt S."/>
            <person name="Schroder I."/>
            <person name="Tallon L."/>
            <person name="Sadzewicz L."/>
            <person name="Zhao X."/>
            <person name="Boylan J."/>
            <person name="Ott S."/>
            <person name="Bowen H."/>
            <person name="Vavikolanu K."/>
            <person name="Mehta A."/>
            <person name="Aluvathingal J."/>
            <person name="Nadendla S."/>
            <person name="Lowell S."/>
            <person name="Myers T."/>
            <person name="Yan Y."/>
            <person name="Sichtig H."/>
        </authorList>
    </citation>
    <scope>NUCLEOTIDE SEQUENCE [LARGE SCALE GENOMIC DNA]</scope>
    <source>
        <strain evidence="2 3">FDAARGOS_890</strain>
        <plasmid evidence="2 3">unnamed</plasmid>
    </source>
</reference>
<dbReference type="Proteomes" id="UP000595064">
    <property type="component" value="Plasmid unnamed"/>
</dbReference>